<gene>
    <name evidence="2" type="ORF">Cfor_00606</name>
</gene>
<organism evidence="2 3">
    <name type="scientific">Coptotermes formosanus</name>
    <name type="common">Formosan subterranean termite</name>
    <dbReference type="NCBI Taxonomy" id="36987"/>
    <lineage>
        <taxon>Eukaryota</taxon>
        <taxon>Metazoa</taxon>
        <taxon>Ecdysozoa</taxon>
        <taxon>Arthropoda</taxon>
        <taxon>Hexapoda</taxon>
        <taxon>Insecta</taxon>
        <taxon>Pterygota</taxon>
        <taxon>Neoptera</taxon>
        <taxon>Polyneoptera</taxon>
        <taxon>Dictyoptera</taxon>
        <taxon>Blattodea</taxon>
        <taxon>Blattoidea</taxon>
        <taxon>Termitoidae</taxon>
        <taxon>Rhinotermitidae</taxon>
        <taxon>Coptotermes</taxon>
    </lineage>
</organism>
<dbReference type="EMBL" id="BLKM01000192">
    <property type="protein sequence ID" value="GFG30014.1"/>
    <property type="molecule type" value="Genomic_DNA"/>
</dbReference>
<reference evidence="3" key="1">
    <citation type="submission" date="2020-01" db="EMBL/GenBank/DDBJ databases">
        <title>Draft genome sequence of the Termite Coptotermes fromosanus.</title>
        <authorList>
            <person name="Itakura S."/>
            <person name="Yosikawa Y."/>
            <person name="Umezawa K."/>
        </authorList>
    </citation>
    <scope>NUCLEOTIDE SEQUENCE [LARGE SCALE GENOMIC DNA]</scope>
</reference>
<comment type="caution">
    <text evidence="2">The sequence shown here is derived from an EMBL/GenBank/DDBJ whole genome shotgun (WGS) entry which is preliminary data.</text>
</comment>
<dbReference type="Proteomes" id="UP000502823">
    <property type="component" value="Unassembled WGS sequence"/>
</dbReference>
<sequence length="373" mass="41233">MGRTSDEEGETSAKTCRSDDANERPLKKARYVWQIKGKYHLKKPENAEGAKLYVADESTDGYALHPIEVSRHETGTQEHDGHTVGVADSEVSESDSACVLAPVATEIHSPMESEDLNPVQLRKWQARQVARCFVDNTINRVLEDMGFIPLPVDADDLMEDFAMSGLRRNDEHLEDTAVRMAIHSHGLQRTVADIRRGNENLNSDGVTDTCIYNFSLDSVCLQNGFSGDPMDHINRWCVPEFHNQNSPQGEQLPGVKHMLNSASVREGCSDGTEWNQPNDTLKCTSSEEFCNSGYMNNTSTSCDDSARELDAEHVHVETAGNFEDPLFTGDMKLDDEAEGKSSASLEHTDFMDKAVAVAIQKKGLSTLSGIEYG</sequence>
<evidence type="ECO:0000313" key="3">
    <source>
        <dbReference type="Proteomes" id="UP000502823"/>
    </source>
</evidence>
<dbReference type="OrthoDB" id="6162705at2759"/>
<accession>A0A6L2PC00</accession>
<name>A0A6L2PC00_COPFO</name>
<evidence type="ECO:0000313" key="2">
    <source>
        <dbReference type="EMBL" id="GFG30014.1"/>
    </source>
</evidence>
<feature type="region of interest" description="Disordered" evidence="1">
    <location>
        <begin position="1"/>
        <end position="21"/>
    </location>
</feature>
<evidence type="ECO:0000256" key="1">
    <source>
        <dbReference type="SAM" id="MobiDB-lite"/>
    </source>
</evidence>
<keyword evidence="3" id="KW-1185">Reference proteome</keyword>
<protein>
    <submittedName>
        <fullName evidence="2">Uncharacterized protein</fullName>
    </submittedName>
</protein>
<dbReference type="InParanoid" id="A0A6L2PC00"/>
<proteinExistence type="predicted"/>
<dbReference type="AlphaFoldDB" id="A0A6L2PC00"/>